<sequence>MRNSLQKVLGDDDMRKLTLYVRQNAREWEDKKLNDHGGFIAFRTASYNEEEKWAAFKGRVQRILNSAFDHVVEQHRGHEYEQVAEARRLFELHWIEDGELDGVTADTLREHFTQLKKEEADTAMGIY</sequence>
<comment type="caution">
    <text evidence="1">The sequence shown here is derived from an EMBL/GenBank/DDBJ whole genome shotgun (WGS) entry which is preliminary data.</text>
</comment>
<gene>
    <name evidence="1" type="ORF">QQS21_006141</name>
</gene>
<dbReference type="EMBL" id="JASWJB010000109">
    <property type="protein sequence ID" value="KAK2596812.1"/>
    <property type="molecule type" value="Genomic_DNA"/>
</dbReference>
<keyword evidence="2" id="KW-1185">Reference proteome</keyword>
<evidence type="ECO:0000313" key="1">
    <source>
        <dbReference type="EMBL" id="KAK2596812.1"/>
    </source>
</evidence>
<protein>
    <submittedName>
        <fullName evidence="1">Uncharacterized protein</fullName>
    </submittedName>
</protein>
<proteinExistence type="predicted"/>
<reference evidence="1" key="1">
    <citation type="submission" date="2023-06" db="EMBL/GenBank/DDBJ databases">
        <title>Conoideocrella luteorostrata (Hypocreales: Clavicipitaceae), a potential biocontrol fungus for elongate hemlock scale in United States Christmas tree production areas.</title>
        <authorList>
            <person name="Barrett H."/>
            <person name="Lovett B."/>
            <person name="Macias A.M."/>
            <person name="Stajich J.E."/>
            <person name="Kasson M.T."/>
        </authorList>
    </citation>
    <scope>NUCLEOTIDE SEQUENCE</scope>
    <source>
        <strain evidence="1">ARSEF 14590</strain>
    </source>
</reference>
<dbReference type="Proteomes" id="UP001251528">
    <property type="component" value="Unassembled WGS sequence"/>
</dbReference>
<evidence type="ECO:0000313" key="2">
    <source>
        <dbReference type="Proteomes" id="UP001251528"/>
    </source>
</evidence>
<organism evidence="1 2">
    <name type="scientific">Conoideocrella luteorostrata</name>
    <dbReference type="NCBI Taxonomy" id="1105319"/>
    <lineage>
        <taxon>Eukaryota</taxon>
        <taxon>Fungi</taxon>
        <taxon>Dikarya</taxon>
        <taxon>Ascomycota</taxon>
        <taxon>Pezizomycotina</taxon>
        <taxon>Sordariomycetes</taxon>
        <taxon>Hypocreomycetidae</taxon>
        <taxon>Hypocreales</taxon>
        <taxon>Clavicipitaceae</taxon>
        <taxon>Conoideocrella</taxon>
    </lineage>
</organism>
<dbReference type="AlphaFoldDB" id="A0AAJ0CSF8"/>
<name>A0AAJ0CSF8_9HYPO</name>
<accession>A0AAJ0CSF8</accession>